<dbReference type="PANTHER" id="PTHR41287">
    <property type="match status" value="1"/>
</dbReference>
<gene>
    <name evidence="2" type="ORF">LCGC14_2364270</name>
</gene>
<feature type="non-terminal residue" evidence="2">
    <location>
        <position position="222"/>
    </location>
</feature>
<evidence type="ECO:0000259" key="1">
    <source>
        <dbReference type="Pfam" id="PF03354"/>
    </source>
</evidence>
<dbReference type="InterPro" id="IPR046461">
    <property type="entry name" value="TerL_ATPase"/>
</dbReference>
<dbReference type="Gene3D" id="3.40.50.300">
    <property type="entry name" value="P-loop containing nucleotide triphosphate hydrolases"/>
    <property type="match status" value="1"/>
</dbReference>
<dbReference type="PANTHER" id="PTHR41287:SF1">
    <property type="entry name" value="PROTEIN YMFN"/>
    <property type="match status" value="1"/>
</dbReference>
<reference evidence="2" key="1">
    <citation type="journal article" date="2015" name="Nature">
        <title>Complex archaea that bridge the gap between prokaryotes and eukaryotes.</title>
        <authorList>
            <person name="Spang A."/>
            <person name="Saw J.H."/>
            <person name="Jorgensen S.L."/>
            <person name="Zaremba-Niedzwiedzka K."/>
            <person name="Martijn J."/>
            <person name="Lind A.E."/>
            <person name="van Eijk R."/>
            <person name="Schleper C."/>
            <person name="Guy L."/>
            <person name="Ettema T.J."/>
        </authorList>
    </citation>
    <scope>NUCLEOTIDE SEQUENCE</scope>
</reference>
<sequence>MKEGKLVQLCRERQERDLRDGPSRGLFWDQKAADRIVDFFQKYLRHSKGEWAGQRFELFDWQRDLVSKLFGTVKKDGYRQYNVVYCAIPKKNGKSELAAGIALYLTFADGEPGGEIYSAACDTDQARIVFDVAGQMIDNSKALGRKCKIIRSTKRIIHNYTGSVYRVLSADVPAKHGLNVHGVLFDELHAQPNRDLFDVLTIGTGDARRQPVFFYITTAGYD</sequence>
<dbReference type="InterPro" id="IPR027417">
    <property type="entry name" value="P-loop_NTPase"/>
</dbReference>
<comment type="caution">
    <text evidence="2">The sequence shown here is derived from an EMBL/GenBank/DDBJ whole genome shotgun (WGS) entry which is preliminary data.</text>
</comment>
<proteinExistence type="predicted"/>
<feature type="domain" description="Terminase large subunit-like ATPase" evidence="1">
    <location>
        <begin position="60"/>
        <end position="221"/>
    </location>
</feature>
<dbReference type="Pfam" id="PF03354">
    <property type="entry name" value="TerL_ATPase"/>
    <property type="match status" value="1"/>
</dbReference>
<dbReference type="AlphaFoldDB" id="A0A0F9CT03"/>
<dbReference type="InterPro" id="IPR005021">
    <property type="entry name" value="Terminase_largesu-like"/>
</dbReference>
<protein>
    <recommendedName>
        <fullName evidence="1">Terminase large subunit-like ATPase domain-containing protein</fullName>
    </recommendedName>
</protein>
<dbReference type="EMBL" id="LAZR01034707">
    <property type="protein sequence ID" value="KKL44576.1"/>
    <property type="molecule type" value="Genomic_DNA"/>
</dbReference>
<evidence type="ECO:0000313" key="2">
    <source>
        <dbReference type="EMBL" id="KKL44576.1"/>
    </source>
</evidence>
<accession>A0A0F9CT03</accession>
<name>A0A0F9CT03_9ZZZZ</name>
<organism evidence="2">
    <name type="scientific">marine sediment metagenome</name>
    <dbReference type="NCBI Taxonomy" id="412755"/>
    <lineage>
        <taxon>unclassified sequences</taxon>
        <taxon>metagenomes</taxon>
        <taxon>ecological metagenomes</taxon>
    </lineage>
</organism>